<organism evidence="1 2">
    <name type="scientific">Actinomadura fibrosa</name>
    <dbReference type="NCBI Taxonomy" id="111802"/>
    <lineage>
        <taxon>Bacteria</taxon>
        <taxon>Bacillati</taxon>
        <taxon>Actinomycetota</taxon>
        <taxon>Actinomycetes</taxon>
        <taxon>Streptosporangiales</taxon>
        <taxon>Thermomonosporaceae</taxon>
        <taxon>Actinomadura</taxon>
    </lineage>
</organism>
<dbReference type="EMBL" id="JBHTGP010000013">
    <property type="protein sequence ID" value="MFD0688148.1"/>
    <property type="molecule type" value="Genomic_DNA"/>
</dbReference>
<evidence type="ECO:0000313" key="2">
    <source>
        <dbReference type="Proteomes" id="UP001597063"/>
    </source>
</evidence>
<dbReference type="RefSeq" id="WP_378323974.1">
    <property type="nucleotide sequence ID" value="NZ_JBHTGP010000013.1"/>
</dbReference>
<protein>
    <submittedName>
        <fullName evidence="1">TolB family protein</fullName>
    </submittedName>
</protein>
<dbReference type="InterPro" id="IPR011042">
    <property type="entry name" value="6-blade_b-propeller_TolB-like"/>
</dbReference>
<proteinExistence type="predicted"/>
<dbReference type="Proteomes" id="UP001597063">
    <property type="component" value="Unassembled WGS sequence"/>
</dbReference>
<sequence>MRLFSRNVLPAAVTVLAAALVSGVLALRGDDGGDGGGRAPAAAAGAAAVRLDRPGQLLFRQGGTGPDAGRLAAVGLAGPPGALAVTSPRARTVTGLSCVRVHAAAGTGVCLTVERKAVAQTYVELLDDAMKRTHLFPVEGSPSRAQVSTSGRMVSWTTFVAGHSYKSRDLSTRTGVFDRTTGRLWPDLEKFKLVQDGRRNWAADLNYWGVTFTRDDDRFYATARTKGTTYLVEGRVSDRTMRTLRSNVECPSLAPDGRRLAFKKATGNPVSPWRLHVLDLRTMRETPLAEPASVDDQAVWIDDRTVAYGRVRGSTTDVWAVPADGSGTPRRLLENAFSPAAIR</sequence>
<keyword evidence="2" id="KW-1185">Reference proteome</keyword>
<dbReference type="SUPFAM" id="SSF82171">
    <property type="entry name" value="DPP6 N-terminal domain-like"/>
    <property type="match status" value="1"/>
</dbReference>
<reference evidence="2" key="1">
    <citation type="journal article" date="2019" name="Int. J. Syst. Evol. Microbiol.">
        <title>The Global Catalogue of Microorganisms (GCM) 10K type strain sequencing project: providing services to taxonomists for standard genome sequencing and annotation.</title>
        <authorList>
            <consortium name="The Broad Institute Genomics Platform"/>
            <consortium name="The Broad Institute Genome Sequencing Center for Infectious Disease"/>
            <person name="Wu L."/>
            <person name="Ma J."/>
        </authorList>
    </citation>
    <scope>NUCLEOTIDE SEQUENCE [LARGE SCALE GENOMIC DNA]</scope>
    <source>
        <strain evidence="2">JCM 9371</strain>
    </source>
</reference>
<name>A0ABW2XRU6_9ACTN</name>
<comment type="caution">
    <text evidence="1">The sequence shown here is derived from an EMBL/GenBank/DDBJ whole genome shotgun (WGS) entry which is preliminary data.</text>
</comment>
<evidence type="ECO:0000313" key="1">
    <source>
        <dbReference type="EMBL" id="MFD0688148.1"/>
    </source>
</evidence>
<accession>A0ABW2XRU6</accession>
<gene>
    <name evidence="1" type="ORF">ACFQZM_26895</name>
</gene>
<dbReference type="Gene3D" id="2.120.10.30">
    <property type="entry name" value="TolB, C-terminal domain"/>
    <property type="match status" value="1"/>
</dbReference>